<proteinExistence type="predicted"/>
<reference evidence="1 2" key="1">
    <citation type="journal article" date="2017" name="Int. J. Syst. Evol. Microbiol.">
        <title>Arachidicoccus ginsenosidivorans sp. nov., with ginsenoside-converting activity isolated from ginseng cultivating soil.</title>
        <authorList>
            <person name="Siddiqi M.Z."/>
            <person name="Aslam Z."/>
            <person name="Im W.T."/>
        </authorList>
    </citation>
    <scope>NUCLEOTIDE SEQUENCE [LARGE SCALE GENOMIC DNA]</scope>
    <source>
        <strain evidence="1 2">Gsoil 809</strain>
    </source>
</reference>
<accession>A0A5B8VQC9</accession>
<keyword evidence="2" id="KW-1185">Reference proteome</keyword>
<gene>
    <name evidence="1" type="ORF">FSB73_20420</name>
</gene>
<dbReference type="Proteomes" id="UP000321291">
    <property type="component" value="Chromosome"/>
</dbReference>
<name>A0A5B8VQC9_9BACT</name>
<dbReference type="EMBL" id="CP042434">
    <property type="protein sequence ID" value="QEC73680.1"/>
    <property type="molecule type" value="Genomic_DNA"/>
</dbReference>
<organism evidence="1 2">
    <name type="scientific">Arachidicoccus ginsenosidivorans</name>
    <dbReference type="NCBI Taxonomy" id="496057"/>
    <lineage>
        <taxon>Bacteria</taxon>
        <taxon>Pseudomonadati</taxon>
        <taxon>Bacteroidota</taxon>
        <taxon>Chitinophagia</taxon>
        <taxon>Chitinophagales</taxon>
        <taxon>Chitinophagaceae</taxon>
        <taxon>Arachidicoccus</taxon>
    </lineage>
</organism>
<protein>
    <submittedName>
        <fullName evidence="1">Uncharacterized protein</fullName>
    </submittedName>
</protein>
<sequence>MRDQTFHGYWLLTGNVSILSKRLKAQNVYDLEGICLGSSGVKAFYAVDPSIGSLLYQTGYLTIKAISEYWRAFSLGLPNREIKIGLLSELLNLYRDGNIQDTTMLTLAISSALQKKDLPELMNLLNKLIAPICCEHWKQRADFLFKATTVLAFQLLSAHLDTEVHCTDKPPEVHMIVKQISIFMVFNC</sequence>
<evidence type="ECO:0000313" key="2">
    <source>
        <dbReference type="Proteomes" id="UP000321291"/>
    </source>
</evidence>
<dbReference type="KEGG" id="agi:FSB73_20420"/>
<dbReference type="AlphaFoldDB" id="A0A5B8VQC9"/>
<dbReference type="RefSeq" id="WP_146786537.1">
    <property type="nucleotide sequence ID" value="NZ_CP042434.1"/>
</dbReference>
<evidence type="ECO:0000313" key="1">
    <source>
        <dbReference type="EMBL" id="QEC73680.1"/>
    </source>
</evidence>
<dbReference type="OrthoDB" id="9776605at2"/>